<dbReference type="InterPro" id="IPR003961">
    <property type="entry name" value="FN3_dom"/>
</dbReference>
<dbReference type="Gene3D" id="2.60.40.10">
    <property type="entry name" value="Immunoglobulins"/>
    <property type="match status" value="2"/>
</dbReference>
<organism evidence="3 4">
    <name type="scientific">Porites lobata</name>
    <dbReference type="NCBI Taxonomy" id="104759"/>
    <lineage>
        <taxon>Eukaryota</taxon>
        <taxon>Metazoa</taxon>
        <taxon>Cnidaria</taxon>
        <taxon>Anthozoa</taxon>
        <taxon>Hexacorallia</taxon>
        <taxon>Scleractinia</taxon>
        <taxon>Fungiina</taxon>
        <taxon>Poritidae</taxon>
        <taxon>Porites</taxon>
    </lineage>
</organism>
<evidence type="ECO:0000259" key="2">
    <source>
        <dbReference type="PROSITE" id="PS50853"/>
    </source>
</evidence>
<accession>A0ABN8QSG8</accession>
<evidence type="ECO:0000256" key="1">
    <source>
        <dbReference type="ARBA" id="ARBA00023157"/>
    </source>
</evidence>
<evidence type="ECO:0000313" key="4">
    <source>
        <dbReference type="Proteomes" id="UP001159405"/>
    </source>
</evidence>
<feature type="non-terminal residue" evidence="3">
    <location>
        <position position="432"/>
    </location>
</feature>
<dbReference type="InterPro" id="IPR013783">
    <property type="entry name" value="Ig-like_fold"/>
</dbReference>
<sequence>MFGVSNLYFKVLGFHSLTVNNYVLVGSEYQVIHVDDWFGCILSCHDDLRCISYNYNTSSRLCELNYCSGLQDLCDRDNLLIYSTGCVFQKIRDCEVSQQFVPGTSRSFTNFNNFILAPAGFPQNVREINKTSRSIFIAWDAVLTNSSKQQNYKVAYIRFKRITGAAIKTIQVSTVYANLTGLLHNTRYNITVLAYNEYGDGPSSEVVVLKTDQGKPVAPPANVTLFNMTSTSILVTWDEVPYGKRKGQIRQYKVIYKAENENSKSIEVNRSTHALKIINLKQNTKYNITVSSATVKGYGPSSEPISIFTGQDSEYILLYFRKYMLLLSGFNKFSLVIFRIFLMNKGGDISTLQPATENSYILVGHVYQTLYVDDWLNCIHACHYDPRCTSYNYNKSAAANGLCELNACEPQDLCNIEKFLIYSPDFIFQRIR</sequence>
<comment type="caution">
    <text evidence="3">The sequence shown here is derived from an EMBL/GenBank/DDBJ whole genome shotgun (WGS) entry which is preliminary data.</text>
</comment>
<feature type="domain" description="Fibronectin type-III" evidence="2">
    <location>
        <begin position="121"/>
        <end position="214"/>
    </location>
</feature>
<dbReference type="InterPro" id="IPR036116">
    <property type="entry name" value="FN3_sf"/>
</dbReference>
<gene>
    <name evidence="3" type="ORF">PLOB_00008692</name>
</gene>
<dbReference type="PANTHER" id="PTHR44170:SF6">
    <property type="entry name" value="CONTACTIN"/>
    <property type="match status" value="1"/>
</dbReference>
<name>A0ABN8QSG8_9CNID</name>
<proteinExistence type="predicted"/>
<dbReference type="Proteomes" id="UP001159405">
    <property type="component" value="Unassembled WGS sequence"/>
</dbReference>
<evidence type="ECO:0000313" key="3">
    <source>
        <dbReference type="EMBL" id="CAH3167262.1"/>
    </source>
</evidence>
<dbReference type="Pfam" id="PF00041">
    <property type="entry name" value="fn3"/>
    <property type="match status" value="2"/>
</dbReference>
<dbReference type="CDD" id="cd00063">
    <property type="entry name" value="FN3"/>
    <property type="match status" value="2"/>
</dbReference>
<dbReference type="SMART" id="SM00060">
    <property type="entry name" value="FN3"/>
    <property type="match status" value="2"/>
</dbReference>
<dbReference type="EMBL" id="CALNXK010000140">
    <property type="protein sequence ID" value="CAH3167262.1"/>
    <property type="molecule type" value="Genomic_DNA"/>
</dbReference>
<dbReference type="PANTHER" id="PTHR44170">
    <property type="entry name" value="PROTEIN SIDEKICK"/>
    <property type="match status" value="1"/>
</dbReference>
<feature type="domain" description="Fibronectin type-III" evidence="2">
    <location>
        <begin position="219"/>
        <end position="312"/>
    </location>
</feature>
<reference evidence="3 4" key="1">
    <citation type="submission" date="2022-05" db="EMBL/GenBank/DDBJ databases">
        <authorList>
            <consortium name="Genoscope - CEA"/>
            <person name="William W."/>
        </authorList>
    </citation>
    <scope>NUCLEOTIDE SEQUENCE [LARGE SCALE GENOMIC DNA]</scope>
</reference>
<dbReference type="Pfam" id="PF14295">
    <property type="entry name" value="PAN_4"/>
    <property type="match status" value="1"/>
</dbReference>
<dbReference type="PROSITE" id="PS50853">
    <property type="entry name" value="FN3"/>
    <property type="match status" value="2"/>
</dbReference>
<keyword evidence="4" id="KW-1185">Reference proteome</keyword>
<dbReference type="SUPFAM" id="SSF49265">
    <property type="entry name" value="Fibronectin type III"/>
    <property type="match status" value="1"/>
</dbReference>
<keyword evidence="1" id="KW-1015">Disulfide bond</keyword>
<protein>
    <recommendedName>
        <fullName evidence="2">Fibronectin type-III domain-containing protein</fullName>
    </recommendedName>
</protein>
<dbReference type="InterPro" id="IPR003609">
    <property type="entry name" value="Pan_app"/>
</dbReference>
<dbReference type="Pfam" id="PF00024">
    <property type="entry name" value="PAN_1"/>
    <property type="match status" value="1"/>
</dbReference>